<dbReference type="InterPro" id="IPR051206">
    <property type="entry name" value="NAMLAA_amidase_2"/>
</dbReference>
<evidence type="ECO:0000259" key="5">
    <source>
        <dbReference type="SMART" id="SM00644"/>
    </source>
</evidence>
<dbReference type="GO" id="GO:0071555">
    <property type="term" value="P:cell wall organization"/>
    <property type="evidence" value="ECO:0007669"/>
    <property type="project" value="UniProtKB-KW"/>
</dbReference>
<dbReference type="PROSITE" id="PS51257">
    <property type="entry name" value="PROKAR_LIPOPROTEIN"/>
    <property type="match status" value="1"/>
</dbReference>
<dbReference type="OrthoDB" id="9794842at2"/>
<dbReference type="SMART" id="SM00644">
    <property type="entry name" value="Ami_2"/>
    <property type="match status" value="1"/>
</dbReference>
<evidence type="ECO:0000256" key="1">
    <source>
        <dbReference type="ARBA" id="ARBA00001561"/>
    </source>
</evidence>
<sequence length="239" mass="27582">MKISKLLCINNYRRVFRLSGLLLILLTFSACDGYRPVLEQKPIVFDQKRKELTKEYLKTRYNLPAESVQIEPRMIVLHWTAIPTLEKSFQAFYSSTLPNHRSLIKGAGQLNVSAHFLVDRDGKIYQLLPETTMARHVIGLNHCAIGIENVGGEEQPLTKEQLKANVWLVKELKSRYAIDYVIGHHEYTLFEEHPLWLEVDKGYRTQKTDPGDDFMKRVRSATSKLGFKPLPVIENTNQN</sequence>
<keyword evidence="4" id="KW-0961">Cell wall biogenesis/degradation</keyword>
<dbReference type="RefSeq" id="WP_105002427.1">
    <property type="nucleotide sequence ID" value="NZ_MQVX01000001.1"/>
</dbReference>
<organism evidence="6 7">
    <name type="scientific">Aureicoccus marinus</name>
    <dbReference type="NCBI Taxonomy" id="754435"/>
    <lineage>
        <taxon>Bacteria</taxon>
        <taxon>Pseudomonadati</taxon>
        <taxon>Bacteroidota</taxon>
        <taxon>Flavobacteriia</taxon>
        <taxon>Flavobacteriales</taxon>
        <taxon>Flavobacteriaceae</taxon>
        <taxon>Aureicoccus</taxon>
    </lineage>
</organism>
<protein>
    <recommendedName>
        <fullName evidence="2">N-acetylmuramoyl-L-alanine amidase</fullName>
        <ecNumber evidence="2">3.5.1.28</ecNumber>
    </recommendedName>
</protein>
<dbReference type="CDD" id="cd06583">
    <property type="entry name" value="PGRP"/>
    <property type="match status" value="1"/>
</dbReference>
<dbReference type="InterPro" id="IPR036505">
    <property type="entry name" value="Amidase/PGRP_sf"/>
</dbReference>
<evidence type="ECO:0000256" key="3">
    <source>
        <dbReference type="ARBA" id="ARBA00022801"/>
    </source>
</evidence>
<comment type="catalytic activity">
    <reaction evidence="1">
        <text>Hydrolyzes the link between N-acetylmuramoyl residues and L-amino acid residues in certain cell-wall glycopeptides.</text>
        <dbReference type="EC" id="3.5.1.28"/>
    </reaction>
</comment>
<dbReference type="GO" id="GO:0009253">
    <property type="term" value="P:peptidoglycan catabolic process"/>
    <property type="evidence" value="ECO:0007669"/>
    <property type="project" value="InterPro"/>
</dbReference>
<reference evidence="7" key="1">
    <citation type="submission" date="2016-11" db="EMBL/GenBank/DDBJ databases">
        <title>Trade-off between light-utilization and light-protection in marine flavobacteria.</title>
        <authorList>
            <person name="Kumagai Y."/>
            <person name="Yoshizawa S."/>
            <person name="Kogure K."/>
        </authorList>
    </citation>
    <scope>NUCLEOTIDE SEQUENCE [LARGE SCALE GENOMIC DNA]</scope>
    <source>
        <strain evidence="7">SG-18</strain>
    </source>
</reference>
<dbReference type="InterPro" id="IPR002502">
    <property type="entry name" value="Amidase_domain"/>
</dbReference>
<keyword evidence="3" id="KW-0378">Hydrolase</keyword>
<dbReference type="PANTHER" id="PTHR30417">
    <property type="entry name" value="N-ACETYLMURAMOYL-L-ALANINE AMIDASE AMID"/>
    <property type="match status" value="1"/>
</dbReference>
<dbReference type="EC" id="3.5.1.28" evidence="2"/>
<keyword evidence="7" id="KW-1185">Reference proteome</keyword>
<evidence type="ECO:0000313" key="6">
    <source>
        <dbReference type="EMBL" id="PQJ16774.1"/>
    </source>
</evidence>
<dbReference type="EMBL" id="MQVX01000001">
    <property type="protein sequence ID" value="PQJ16774.1"/>
    <property type="molecule type" value="Genomic_DNA"/>
</dbReference>
<evidence type="ECO:0000256" key="2">
    <source>
        <dbReference type="ARBA" id="ARBA00011901"/>
    </source>
</evidence>
<accession>A0A2S7TAV6</accession>
<dbReference type="GO" id="GO:0008745">
    <property type="term" value="F:N-acetylmuramoyl-L-alanine amidase activity"/>
    <property type="evidence" value="ECO:0007669"/>
    <property type="project" value="UniProtKB-EC"/>
</dbReference>
<comment type="caution">
    <text evidence="6">The sequence shown here is derived from an EMBL/GenBank/DDBJ whole genome shotgun (WGS) entry which is preliminary data.</text>
</comment>
<name>A0A2S7TAV6_9FLAO</name>
<evidence type="ECO:0000256" key="4">
    <source>
        <dbReference type="ARBA" id="ARBA00023316"/>
    </source>
</evidence>
<dbReference type="Proteomes" id="UP000239366">
    <property type="component" value="Unassembled WGS sequence"/>
</dbReference>
<dbReference type="SUPFAM" id="SSF55846">
    <property type="entry name" value="N-acetylmuramoyl-L-alanine amidase-like"/>
    <property type="match status" value="1"/>
</dbReference>
<gene>
    <name evidence="6" type="ORF">BST99_04090</name>
</gene>
<feature type="domain" description="N-acetylmuramoyl-L-alanine amidase" evidence="5">
    <location>
        <begin position="58"/>
        <end position="195"/>
    </location>
</feature>
<dbReference type="Gene3D" id="3.40.80.10">
    <property type="entry name" value="Peptidoglycan recognition protein-like"/>
    <property type="match status" value="1"/>
</dbReference>
<proteinExistence type="predicted"/>
<dbReference type="Pfam" id="PF01510">
    <property type="entry name" value="Amidase_2"/>
    <property type="match status" value="1"/>
</dbReference>
<dbReference type="PANTHER" id="PTHR30417:SF1">
    <property type="entry name" value="N-ACETYLMURAMOYL-L-ALANINE AMIDASE AMID"/>
    <property type="match status" value="1"/>
</dbReference>
<dbReference type="AlphaFoldDB" id="A0A2S7TAV6"/>
<evidence type="ECO:0000313" key="7">
    <source>
        <dbReference type="Proteomes" id="UP000239366"/>
    </source>
</evidence>
<dbReference type="GO" id="GO:0009254">
    <property type="term" value="P:peptidoglycan turnover"/>
    <property type="evidence" value="ECO:0007669"/>
    <property type="project" value="TreeGrafter"/>
</dbReference>